<dbReference type="Gene3D" id="3.40.50.150">
    <property type="entry name" value="Vaccinia Virus protein VP39"/>
    <property type="match status" value="1"/>
</dbReference>
<dbReference type="InterPro" id="IPR002052">
    <property type="entry name" value="DNA_methylase_N6_adenine_CS"/>
</dbReference>
<dbReference type="GO" id="GO:0008170">
    <property type="term" value="F:N-methyltransferase activity"/>
    <property type="evidence" value="ECO:0007669"/>
    <property type="project" value="InterPro"/>
</dbReference>
<feature type="domain" description="DNA methylase adenine-specific" evidence="2">
    <location>
        <begin position="148"/>
        <end position="447"/>
    </location>
</feature>
<organism evidence="3 4">
    <name type="scientific">Saccharothrix coeruleofusca</name>
    <dbReference type="NCBI Taxonomy" id="33919"/>
    <lineage>
        <taxon>Bacteria</taxon>
        <taxon>Bacillati</taxon>
        <taxon>Actinomycetota</taxon>
        <taxon>Actinomycetes</taxon>
        <taxon>Pseudonocardiales</taxon>
        <taxon>Pseudonocardiaceae</taxon>
        <taxon>Saccharothrix</taxon>
    </lineage>
</organism>
<dbReference type="PROSITE" id="PS00092">
    <property type="entry name" value="N6_MTASE"/>
    <property type="match status" value="1"/>
</dbReference>
<evidence type="ECO:0000259" key="2">
    <source>
        <dbReference type="Pfam" id="PF02384"/>
    </source>
</evidence>
<keyword evidence="4" id="KW-1185">Reference proteome</keyword>
<evidence type="ECO:0000313" key="4">
    <source>
        <dbReference type="Proteomes" id="UP000639606"/>
    </source>
</evidence>
<dbReference type="CDD" id="cd02440">
    <property type="entry name" value="AdoMet_MTases"/>
    <property type="match status" value="1"/>
</dbReference>
<dbReference type="InterPro" id="IPR052916">
    <property type="entry name" value="Type-I_RE_MTase_Subunit"/>
</dbReference>
<dbReference type="Proteomes" id="UP000639606">
    <property type="component" value="Unassembled WGS sequence"/>
</dbReference>
<name>A0A918EBV5_9PSEU</name>
<keyword evidence="1" id="KW-0680">Restriction system</keyword>
<dbReference type="PANTHER" id="PTHR42998">
    <property type="entry name" value="TYPE I RESTRICTION ENZYME HINDVIIP M PROTEIN-RELATED"/>
    <property type="match status" value="1"/>
</dbReference>
<dbReference type="AlphaFoldDB" id="A0A918EBV5"/>
<evidence type="ECO:0000256" key="1">
    <source>
        <dbReference type="ARBA" id="ARBA00022747"/>
    </source>
</evidence>
<reference evidence="3" key="2">
    <citation type="submission" date="2020-09" db="EMBL/GenBank/DDBJ databases">
        <authorList>
            <person name="Sun Q."/>
            <person name="Ohkuma M."/>
        </authorList>
    </citation>
    <scope>NUCLEOTIDE SEQUENCE</scope>
    <source>
        <strain evidence="3">JCM 3313</strain>
    </source>
</reference>
<dbReference type="GO" id="GO:0032259">
    <property type="term" value="P:methylation"/>
    <property type="evidence" value="ECO:0007669"/>
    <property type="project" value="InterPro"/>
</dbReference>
<evidence type="ECO:0000313" key="3">
    <source>
        <dbReference type="EMBL" id="GGP45093.1"/>
    </source>
</evidence>
<protein>
    <recommendedName>
        <fullName evidence="2">DNA methylase adenine-specific domain-containing protein</fullName>
    </recommendedName>
</protein>
<proteinExistence type="predicted"/>
<sequence length="490" mass="53735">MDEVAKWLDDRKIPTKDLQPSELPGTTYGERFRGALDMGEPTGGLREADVLDELDRLRGTHDVRSFAELVFVLLHVALARDDAWPDLRAAGGQKLLEVLPLLTPQFEPLGDFRRSAYAISRDPRGTDRLTSLIRLVQRVQERGGTGVTEFLLEHLTSTMGRGDGTVHTPPELVRLLVEVLDPDEGAAVLDPCCGVGELLAGVARHRGSPDGGPYSRSFTGAALSPRTAKLASMNLRMHGAQAQVSAKSTEIIRSSAPAPGRRYDVVLTNPPFDMRFPPESEGLRGDYGSLPPNKTNFAWLQHAVSFLRDGGRAAVVMPGSTLFSSGVEQRIRGKMIDDGVVEAIVSLPSHLFASTAIPVTVWFLGKRPRRRAGEVLLVDAGGLGRMTSRTQRSLSAEEWARIGDAVRRWRVEDGYEDVAGFCASISHGNVLEQDYVLVPARYVGAAAAARVEPSRSVRELRDDLRRLEARAAEVDAVVEERLDRVRTWIR</sequence>
<dbReference type="GO" id="GO:0003677">
    <property type="term" value="F:DNA binding"/>
    <property type="evidence" value="ECO:0007669"/>
    <property type="project" value="InterPro"/>
</dbReference>
<gene>
    <name evidence="3" type="ORF">GCM10010185_16110</name>
</gene>
<dbReference type="PRINTS" id="PR00507">
    <property type="entry name" value="N12N6MTFRASE"/>
</dbReference>
<dbReference type="SUPFAM" id="SSF53335">
    <property type="entry name" value="S-adenosyl-L-methionine-dependent methyltransferases"/>
    <property type="match status" value="1"/>
</dbReference>
<dbReference type="InterPro" id="IPR029063">
    <property type="entry name" value="SAM-dependent_MTases_sf"/>
</dbReference>
<dbReference type="InterPro" id="IPR003356">
    <property type="entry name" value="DNA_methylase_A-5"/>
</dbReference>
<dbReference type="Pfam" id="PF02384">
    <property type="entry name" value="N6_Mtase"/>
    <property type="match status" value="1"/>
</dbReference>
<comment type="caution">
    <text evidence="3">The sequence shown here is derived from an EMBL/GenBank/DDBJ whole genome shotgun (WGS) entry which is preliminary data.</text>
</comment>
<dbReference type="GO" id="GO:0009307">
    <property type="term" value="P:DNA restriction-modification system"/>
    <property type="evidence" value="ECO:0007669"/>
    <property type="project" value="UniProtKB-KW"/>
</dbReference>
<accession>A0A918EBV5</accession>
<dbReference type="PANTHER" id="PTHR42998:SF1">
    <property type="entry name" value="TYPE I RESTRICTION ENZYME HINDI METHYLASE SUBUNIT"/>
    <property type="match status" value="1"/>
</dbReference>
<dbReference type="EMBL" id="BMRG01000002">
    <property type="protein sequence ID" value="GGP45093.1"/>
    <property type="molecule type" value="Genomic_DNA"/>
</dbReference>
<reference evidence="3" key="1">
    <citation type="journal article" date="2014" name="Int. J. Syst. Evol. Microbiol.">
        <title>Complete genome sequence of Corynebacterium casei LMG S-19264T (=DSM 44701T), isolated from a smear-ripened cheese.</title>
        <authorList>
            <consortium name="US DOE Joint Genome Institute (JGI-PGF)"/>
            <person name="Walter F."/>
            <person name="Albersmeier A."/>
            <person name="Kalinowski J."/>
            <person name="Ruckert C."/>
        </authorList>
    </citation>
    <scope>NUCLEOTIDE SEQUENCE</scope>
    <source>
        <strain evidence="3">JCM 3313</strain>
    </source>
</reference>